<accession>A0ABD0KT59</accession>
<feature type="region of interest" description="Disordered" evidence="1">
    <location>
        <begin position="30"/>
        <end position="74"/>
    </location>
</feature>
<evidence type="ECO:0000313" key="3">
    <source>
        <dbReference type="Proteomes" id="UP001519460"/>
    </source>
</evidence>
<gene>
    <name evidence="2" type="ORF">BaRGS_00018566</name>
</gene>
<proteinExistence type="predicted"/>
<protein>
    <submittedName>
        <fullName evidence="2">Uncharacterized protein</fullName>
    </submittedName>
</protein>
<name>A0ABD0KT59_9CAEN</name>
<evidence type="ECO:0000256" key="1">
    <source>
        <dbReference type="SAM" id="MobiDB-lite"/>
    </source>
</evidence>
<dbReference type="AlphaFoldDB" id="A0ABD0KT59"/>
<evidence type="ECO:0000313" key="2">
    <source>
        <dbReference type="EMBL" id="KAK7490221.1"/>
    </source>
</evidence>
<dbReference type="Proteomes" id="UP001519460">
    <property type="component" value="Unassembled WGS sequence"/>
</dbReference>
<reference evidence="2 3" key="1">
    <citation type="journal article" date="2023" name="Sci. Data">
        <title>Genome assembly of the Korean intertidal mud-creeper Batillaria attramentaria.</title>
        <authorList>
            <person name="Patra A.K."/>
            <person name="Ho P.T."/>
            <person name="Jun S."/>
            <person name="Lee S.J."/>
            <person name="Kim Y."/>
            <person name="Won Y.J."/>
        </authorList>
    </citation>
    <scope>NUCLEOTIDE SEQUENCE [LARGE SCALE GENOMIC DNA]</scope>
    <source>
        <strain evidence="2">Wonlab-2016</strain>
    </source>
</reference>
<dbReference type="EMBL" id="JACVVK020000129">
    <property type="protein sequence ID" value="KAK7490221.1"/>
    <property type="molecule type" value="Genomic_DNA"/>
</dbReference>
<comment type="caution">
    <text evidence="2">The sequence shown here is derived from an EMBL/GenBank/DDBJ whole genome shotgun (WGS) entry which is preliminary data.</text>
</comment>
<keyword evidence="3" id="KW-1185">Reference proteome</keyword>
<organism evidence="2 3">
    <name type="scientific">Batillaria attramentaria</name>
    <dbReference type="NCBI Taxonomy" id="370345"/>
    <lineage>
        <taxon>Eukaryota</taxon>
        <taxon>Metazoa</taxon>
        <taxon>Spiralia</taxon>
        <taxon>Lophotrochozoa</taxon>
        <taxon>Mollusca</taxon>
        <taxon>Gastropoda</taxon>
        <taxon>Caenogastropoda</taxon>
        <taxon>Sorbeoconcha</taxon>
        <taxon>Cerithioidea</taxon>
        <taxon>Batillariidae</taxon>
        <taxon>Batillaria</taxon>
    </lineage>
</organism>
<sequence length="119" mass="13256">MRTADLCPHQPPTVAVPDFIGVGAKIRQRRKRGVSGRGGVQAEEISHSEAPRRQTTGTSNNKHNNHGYTFTEPVSGQGEFQPPFFAEYSPRVQKVNSSCTVRLLFFDNPSPEERLVIHL</sequence>
<feature type="compositionally biased region" description="Polar residues" evidence="1">
    <location>
        <begin position="53"/>
        <end position="74"/>
    </location>
</feature>